<dbReference type="EMBL" id="FWXH01000014">
    <property type="protein sequence ID" value="SMC26744.1"/>
    <property type="molecule type" value="Genomic_DNA"/>
</dbReference>
<feature type="transmembrane region" description="Helical" evidence="1">
    <location>
        <begin position="32"/>
        <end position="51"/>
    </location>
</feature>
<evidence type="ECO:0000256" key="1">
    <source>
        <dbReference type="SAM" id="Phobius"/>
    </source>
</evidence>
<dbReference type="AlphaFoldDB" id="A0A1W1XSA7"/>
<keyword evidence="3" id="KW-1185">Reference proteome</keyword>
<proteinExistence type="predicted"/>
<keyword evidence="1" id="KW-1133">Transmembrane helix</keyword>
<evidence type="ECO:0000313" key="2">
    <source>
        <dbReference type="EMBL" id="SMC26744.1"/>
    </source>
</evidence>
<feature type="transmembrane region" description="Helical" evidence="1">
    <location>
        <begin position="83"/>
        <end position="101"/>
    </location>
</feature>
<sequence>MKKVKYMGIAGVIIGMIFSKILGSYFGNDVRIILMSFSIVCVISVILYLVLNKSYKVAIMFFLMLIPLIIGFLGIYFHNIYLVFGGLILFFIISIILLQYLKKLKR</sequence>
<feature type="transmembrane region" description="Helical" evidence="1">
    <location>
        <begin position="58"/>
        <end position="77"/>
    </location>
</feature>
<reference evidence="2 3" key="1">
    <citation type="submission" date="2017-04" db="EMBL/GenBank/DDBJ databases">
        <authorList>
            <person name="Afonso C.L."/>
            <person name="Miller P.J."/>
            <person name="Scott M.A."/>
            <person name="Spackman E."/>
            <person name="Goraichik I."/>
            <person name="Dimitrov K.M."/>
            <person name="Suarez D.L."/>
            <person name="Swayne D.E."/>
        </authorList>
    </citation>
    <scope>NUCLEOTIDE SEQUENCE [LARGE SCALE GENOMIC DNA]</scope>
    <source>
        <strain evidence="2 3">DSM 12555</strain>
    </source>
</reference>
<name>A0A1W1XSA7_9CLOT</name>
<organism evidence="2 3">
    <name type="scientific">Clostridium acidisoli DSM 12555</name>
    <dbReference type="NCBI Taxonomy" id="1121291"/>
    <lineage>
        <taxon>Bacteria</taxon>
        <taxon>Bacillati</taxon>
        <taxon>Bacillota</taxon>
        <taxon>Clostridia</taxon>
        <taxon>Eubacteriales</taxon>
        <taxon>Clostridiaceae</taxon>
        <taxon>Clostridium</taxon>
    </lineage>
</organism>
<keyword evidence="1" id="KW-0472">Membrane</keyword>
<dbReference type="Proteomes" id="UP000192468">
    <property type="component" value="Unassembled WGS sequence"/>
</dbReference>
<evidence type="ECO:0000313" key="3">
    <source>
        <dbReference type="Proteomes" id="UP000192468"/>
    </source>
</evidence>
<dbReference type="RefSeq" id="WP_084116722.1">
    <property type="nucleotide sequence ID" value="NZ_FWXH01000014.1"/>
</dbReference>
<accession>A0A1W1XSA7</accession>
<protein>
    <submittedName>
        <fullName evidence="2">Uncharacterized protein</fullName>
    </submittedName>
</protein>
<dbReference type="OrthoDB" id="9980317at2"/>
<keyword evidence="1" id="KW-0812">Transmembrane</keyword>
<gene>
    <name evidence="2" type="ORF">SAMN02745134_02923</name>
</gene>
<feature type="transmembrane region" description="Helical" evidence="1">
    <location>
        <begin position="7"/>
        <end position="26"/>
    </location>
</feature>